<dbReference type="Proteomes" id="UP000460272">
    <property type="component" value="Unassembled WGS sequence"/>
</dbReference>
<organism evidence="1 2">
    <name type="scientific">Trebonia kvetii</name>
    <dbReference type="NCBI Taxonomy" id="2480626"/>
    <lineage>
        <taxon>Bacteria</taxon>
        <taxon>Bacillati</taxon>
        <taxon>Actinomycetota</taxon>
        <taxon>Actinomycetes</taxon>
        <taxon>Streptosporangiales</taxon>
        <taxon>Treboniaceae</taxon>
        <taxon>Trebonia</taxon>
    </lineage>
</organism>
<dbReference type="EMBL" id="RPFW01000006">
    <property type="protein sequence ID" value="TVZ01645.1"/>
    <property type="molecule type" value="Genomic_DNA"/>
</dbReference>
<protein>
    <submittedName>
        <fullName evidence="1">Uncharacterized protein</fullName>
    </submittedName>
</protein>
<dbReference type="SUPFAM" id="SSF63829">
    <property type="entry name" value="Calcium-dependent phosphotriesterase"/>
    <property type="match status" value="1"/>
</dbReference>
<keyword evidence="2" id="KW-1185">Reference proteome</keyword>
<dbReference type="AlphaFoldDB" id="A0A6P2BU77"/>
<proteinExistence type="predicted"/>
<gene>
    <name evidence="1" type="ORF">EAS64_29650</name>
</gene>
<accession>A0A6P2BU77</accession>
<evidence type="ECO:0000313" key="2">
    <source>
        <dbReference type="Proteomes" id="UP000460272"/>
    </source>
</evidence>
<evidence type="ECO:0000313" key="1">
    <source>
        <dbReference type="EMBL" id="TVZ01645.1"/>
    </source>
</evidence>
<sequence>MAIGTVSAAAGSAGAAAAKAGLHFYPTYGSQQGAVRGPDGRIWLTAFMPPQWQGNPKGSQALDAVNPSTGSVSYYGPLLPYVGSKNAPTLFSYSNGAPAFDGGKNAWLIATATTVKGAQSYVLVRYTPGPSTTKTFAVPKTCAVPGGLTSASDGSVWASCGTTTSSAIPKLLRVTTGGSIKEFTLKGETSIGAFAAGVGGSMWAVGRNKAGQATGLVRFTAAGKQAFFASPKGFAAQRVAGNGSGRLVEIAGCGSQTCYLTVSTSGKYKKVAVEPGKTAAISNTYGPAMDPKGDVWTLNDGTVSKTGQYFLKLTAGNKVKGYSFTLPGGCGQLTVAGSTAATSDGSVWVESTSNCVPIAVPGNAAVGGIVRYLP</sequence>
<comment type="caution">
    <text evidence="1">The sequence shown here is derived from an EMBL/GenBank/DDBJ whole genome shotgun (WGS) entry which is preliminary data.</text>
</comment>
<dbReference type="RefSeq" id="WP_145858403.1">
    <property type="nucleotide sequence ID" value="NZ_RPFW01000006.1"/>
</dbReference>
<name>A0A6P2BU77_9ACTN</name>
<dbReference type="InterPro" id="IPR015943">
    <property type="entry name" value="WD40/YVTN_repeat-like_dom_sf"/>
</dbReference>
<dbReference type="OrthoDB" id="9812926at2"/>
<dbReference type="Gene3D" id="2.130.10.10">
    <property type="entry name" value="YVTN repeat-like/Quinoprotein amine dehydrogenase"/>
    <property type="match status" value="1"/>
</dbReference>
<reference evidence="1 2" key="1">
    <citation type="submission" date="2018-11" db="EMBL/GenBank/DDBJ databases">
        <title>Trebonia kvetii gen.nov., sp.nov., a novel acidophilic actinobacterium, and proposal of the new actinobacterial family Treboniaceae fam. nov.</title>
        <authorList>
            <person name="Rapoport D."/>
            <person name="Sagova-Mareckova M."/>
            <person name="Sedlacek I."/>
            <person name="Provaznik J."/>
            <person name="Kralova S."/>
            <person name="Pavlinic D."/>
            <person name="Benes V."/>
            <person name="Kopecky J."/>
        </authorList>
    </citation>
    <scope>NUCLEOTIDE SEQUENCE [LARGE SCALE GENOMIC DNA]</scope>
    <source>
        <strain evidence="1 2">15Tr583</strain>
    </source>
</reference>